<feature type="domain" description="VOC" evidence="2">
    <location>
        <begin position="30"/>
        <end position="150"/>
    </location>
</feature>
<dbReference type="AlphaFoldDB" id="A0A1W1V1A2"/>
<dbReference type="OrthoDB" id="192739at2"/>
<feature type="chain" id="PRO_5012890406" evidence="1">
    <location>
        <begin position="22"/>
        <end position="151"/>
    </location>
</feature>
<dbReference type="InterPro" id="IPR050383">
    <property type="entry name" value="GlyoxalaseI/FosfomycinResist"/>
</dbReference>
<dbReference type="InterPro" id="IPR004360">
    <property type="entry name" value="Glyas_Fos-R_dOase_dom"/>
</dbReference>
<protein>
    <submittedName>
        <fullName evidence="3">Glyoxalase/bleomycin resistance protein/dioxygenase</fullName>
    </submittedName>
</protein>
<dbReference type="InterPro" id="IPR037523">
    <property type="entry name" value="VOC_core"/>
</dbReference>
<dbReference type="STRING" id="645990.SAMN00120144_1477"/>
<sequence length="151" mass="17043">MKNVFFLLFTVALIAPRITTAQVNKADIPHFNHAAICVKDLKKSTDFYRSALKLEEIANPFNDGIHAWFSMGPALQLHIIQRGCPLLENKNTHLCFSVASLSGFITHLEKRNVAYTNLKGDSKIPTTRIDGVKQIYLQDPDGYWIEINDAK</sequence>
<dbReference type="PANTHER" id="PTHR21366">
    <property type="entry name" value="GLYOXALASE FAMILY PROTEIN"/>
    <property type="match status" value="1"/>
</dbReference>
<dbReference type="Proteomes" id="UP000192266">
    <property type="component" value="Unassembled WGS sequence"/>
</dbReference>
<dbReference type="Gene3D" id="3.10.180.10">
    <property type="entry name" value="2,3-Dihydroxybiphenyl 1,2-Dioxygenase, domain 1"/>
    <property type="match status" value="1"/>
</dbReference>
<proteinExistence type="predicted"/>
<dbReference type="InterPro" id="IPR029068">
    <property type="entry name" value="Glyas_Bleomycin-R_OHBP_Dase"/>
</dbReference>
<organism evidence="3 4">
    <name type="scientific">Hymenobacter roseosalivarius DSM 11622</name>
    <dbReference type="NCBI Taxonomy" id="645990"/>
    <lineage>
        <taxon>Bacteria</taxon>
        <taxon>Pseudomonadati</taxon>
        <taxon>Bacteroidota</taxon>
        <taxon>Cytophagia</taxon>
        <taxon>Cytophagales</taxon>
        <taxon>Hymenobacteraceae</taxon>
        <taxon>Hymenobacter</taxon>
    </lineage>
</organism>
<evidence type="ECO:0000259" key="2">
    <source>
        <dbReference type="PROSITE" id="PS51819"/>
    </source>
</evidence>
<dbReference type="GO" id="GO:0051213">
    <property type="term" value="F:dioxygenase activity"/>
    <property type="evidence" value="ECO:0007669"/>
    <property type="project" value="UniProtKB-KW"/>
</dbReference>
<feature type="signal peptide" evidence="1">
    <location>
        <begin position="1"/>
        <end position="21"/>
    </location>
</feature>
<gene>
    <name evidence="3" type="ORF">SAMN00120144_1477</name>
</gene>
<keyword evidence="3" id="KW-0560">Oxidoreductase</keyword>
<evidence type="ECO:0000256" key="1">
    <source>
        <dbReference type="SAM" id="SignalP"/>
    </source>
</evidence>
<dbReference type="SUPFAM" id="SSF54593">
    <property type="entry name" value="Glyoxalase/Bleomycin resistance protein/Dihydroxybiphenyl dioxygenase"/>
    <property type="match status" value="1"/>
</dbReference>
<evidence type="ECO:0000313" key="3">
    <source>
        <dbReference type="EMBL" id="SMB87096.1"/>
    </source>
</evidence>
<dbReference type="RefSeq" id="WP_084443987.1">
    <property type="nucleotide sequence ID" value="NZ_FWWW01000047.1"/>
</dbReference>
<dbReference type="PANTHER" id="PTHR21366:SF22">
    <property type="entry name" value="VOC DOMAIN-CONTAINING PROTEIN"/>
    <property type="match status" value="1"/>
</dbReference>
<keyword evidence="3" id="KW-0223">Dioxygenase</keyword>
<keyword evidence="4" id="KW-1185">Reference proteome</keyword>
<evidence type="ECO:0000313" key="4">
    <source>
        <dbReference type="Proteomes" id="UP000192266"/>
    </source>
</evidence>
<reference evidence="3 4" key="1">
    <citation type="submission" date="2017-04" db="EMBL/GenBank/DDBJ databases">
        <authorList>
            <person name="Afonso C.L."/>
            <person name="Miller P.J."/>
            <person name="Scott M.A."/>
            <person name="Spackman E."/>
            <person name="Goraichik I."/>
            <person name="Dimitrov K.M."/>
            <person name="Suarez D.L."/>
            <person name="Swayne D.E."/>
        </authorList>
    </citation>
    <scope>NUCLEOTIDE SEQUENCE [LARGE SCALE GENOMIC DNA]</scope>
    <source>
        <strain evidence="3 4">DSM 11622</strain>
    </source>
</reference>
<keyword evidence="1" id="KW-0732">Signal</keyword>
<dbReference type="Pfam" id="PF00903">
    <property type="entry name" value="Glyoxalase"/>
    <property type="match status" value="1"/>
</dbReference>
<name>A0A1W1V1A2_9BACT</name>
<dbReference type="EMBL" id="FWWW01000047">
    <property type="protein sequence ID" value="SMB87096.1"/>
    <property type="molecule type" value="Genomic_DNA"/>
</dbReference>
<accession>A0A1W1V1A2</accession>
<dbReference type="PROSITE" id="PS51819">
    <property type="entry name" value="VOC"/>
    <property type="match status" value="1"/>
</dbReference>